<keyword evidence="2" id="KW-1185">Reference proteome</keyword>
<organism evidence="1 2">
    <name type="scientific">Methanosarcina siciliae T4/M</name>
    <dbReference type="NCBI Taxonomy" id="1434120"/>
    <lineage>
        <taxon>Archaea</taxon>
        <taxon>Methanobacteriati</taxon>
        <taxon>Methanobacteriota</taxon>
        <taxon>Stenosarchaea group</taxon>
        <taxon>Methanomicrobia</taxon>
        <taxon>Methanosarcinales</taxon>
        <taxon>Methanosarcinaceae</taxon>
        <taxon>Methanosarcina</taxon>
    </lineage>
</organism>
<dbReference type="HOGENOM" id="CLU_186526_0_0_2"/>
<reference evidence="1 2" key="1">
    <citation type="submission" date="2014-07" db="EMBL/GenBank/DDBJ databases">
        <title>Methanogenic archaea and the global carbon cycle.</title>
        <authorList>
            <person name="Henriksen J.R."/>
            <person name="Luke J."/>
            <person name="Reinhart S."/>
            <person name="Benedict M.N."/>
            <person name="Youngblut N.D."/>
            <person name="Metcalf M.E."/>
            <person name="Whitaker R.J."/>
            <person name="Metcalf W.W."/>
        </authorList>
    </citation>
    <scope>NUCLEOTIDE SEQUENCE [LARGE SCALE GENOMIC DNA]</scope>
    <source>
        <strain evidence="1 2">T4/M</strain>
    </source>
</reference>
<gene>
    <name evidence="1" type="ORF">MSSIT_2216</name>
</gene>
<name>A0A0E3P5J0_9EURY</name>
<proteinExistence type="predicted"/>
<dbReference type="Proteomes" id="UP000033111">
    <property type="component" value="Chromosome"/>
</dbReference>
<dbReference type="KEGG" id="msw:MSSIT_2216"/>
<sequence length="92" mass="10830">MKTPNEAFITTYKYHPDAKYLCENMTETELLKKISDDLDFLKTKILEIEESLELIDSELHPVREEYIERLDEIKKEGTISGSEFEKKFGVKL</sequence>
<dbReference type="AlphaFoldDB" id="A0A0E3P5J0"/>
<dbReference type="PATRIC" id="fig|1434120.4.peg.2881"/>
<evidence type="ECO:0000313" key="1">
    <source>
        <dbReference type="EMBL" id="AKB28935.1"/>
    </source>
</evidence>
<dbReference type="EMBL" id="CP009506">
    <property type="protein sequence ID" value="AKB28935.1"/>
    <property type="molecule type" value="Genomic_DNA"/>
</dbReference>
<evidence type="ECO:0000313" key="2">
    <source>
        <dbReference type="Proteomes" id="UP000033111"/>
    </source>
</evidence>
<accession>A0A0E3P5J0</accession>
<protein>
    <submittedName>
        <fullName evidence="1">Uncharacterized protein</fullName>
    </submittedName>
</protein>